<proteinExistence type="predicted"/>
<evidence type="ECO:0000313" key="2">
    <source>
        <dbReference type="EMBL" id="MFD0928417.1"/>
    </source>
</evidence>
<comment type="caution">
    <text evidence="2">The sequence shown here is derived from an EMBL/GenBank/DDBJ whole genome shotgun (WGS) entry which is preliminary data.</text>
</comment>
<accession>A0ABW3GE98</accession>
<name>A0ABW3GE98_9PROT</name>
<sequence>MRWFDGMDKQKTRIHAMNASVAARRQFLQQAGALGITALLPQSLVWAADTEPASQRIVSIGGALTEMIYALGASQTLVGVDTTSLFPAAATRLPSVGYARTLSSEGILALAPTLVVATEDAGPPAVLRQVQAAGVPLSILAAHDRFEGVVDRMQQLGHLLDRTPAATQCVDKLKADWQRVRAPILARKGQGPRVLFVLSHAPGQVMVGGQGSSAEAMLHYVGARNAVQGFQGFKPLTPEAVIAAQPEVVLFTEQGLAVVGGVEGALRLPGLAQTPAGEHRRIVALEAMFMLGFGPRLPQAVAALDQLLGKAMTL</sequence>
<reference evidence="3" key="1">
    <citation type="journal article" date="2019" name="Int. J. Syst. Evol. Microbiol.">
        <title>The Global Catalogue of Microorganisms (GCM) 10K type strain sequencing project: providing services to taxonomists for standard genome sequencing and annotation.</title>
        <authorList>
            <consortium name="The Broad Institute Genomics Platform"/>
            <consortium name="The Broad Institute Genome Sequencing Center for Infectious Disease"/>
            <person name="Wu L."/>
            <person name="Ma J."/>
        </authorList>
    </citation>
    <scope>NUCLEOTIDE SEQUENCE [LARGE SCALE GENOMIC DNA]</scope>
    <source>
        <strain evidence="3">CCUG 59685</strain>
    </source>
</reference>
<dbReference type="InterPro" id="IPR002491">
    <property type="entry name" value="ABC_transptr_periplasmic_BD"/>
</dbReference>
<gene>
    <name evidence="2" type="ORF">ACFQ1T_01365</name>
</gene>
<feature type="domain" description="Fe/B12 periplasmic-binding" evidence="1">
    <location>
        <begin position="56"/>
        <end position="314"/>
    </location>
</feature>
<dbReference type="Pfam" id="PF01497">
    <property type="entry name" value="Peripla_BP_2"/>
    <property type="match status" value="1"/>
</dbReference>
<dbReference type="PROSITE" id="PS50983">
    <property type="entry name" value="FE_B12_PBP"/>
    <property type="match status" value="1"/>
</dbReference>
<keyword evidence="3" id="KW-1185">Reference proteome</keyword>
<dbReference type="Proteomes" id="UP001597106">
    <property type="component" value="Unassembled WGS sequence"/>
</dbReference>
<dbReference type="EMBL" id="JBHTJW010000001">
    <property type="protein sequence ID" value="MFD0928417.1"/>
    <property type="molecule type" value="Genomic_DNA"/>
</dbReference>
<organism evidence="2 3">
    <name type="scientific">Methylophilus glucosoxydans</name>
    <dbReference type="NCBI Taxonomy" id="752553"/>
    <lineage>
        <taxon>Bacteria</taxon>
        <taxon>Pseudomonadati</taxon>
        <taxon>Pseudomonadota</taxon>
        <taxon>Betaproteobacteria</taxon>
        <taxon>Nitrosomonadales</taxon>
        <taxon>Methylophilaceae</taxon>
        <taxon>Methylophilus</taxon>
    </lineage>
</organism>
<dbReference type="SUPFAM" id="SSF53807">
    <property type="entry name" value="Helical backbone' metal receptor"/>
    <property type="match status" value="1"/>
</dbReference>
<evidence type="ECO:0000313" key="3">
    <source>
        <dbReference type="Proteomes" id="UP001597106"/>
    </source>
</evidence>
<dbReference type="RefSeq" id="WP_313985892.1">
    <property type="nucleotide sequence ID" value="NZ_JBHTJW010000001.1"/>
</dbReference>
<protein>
    <submittedName>
        <fullName evidence="2">Hemin ABC transporter substrate-binding protein</fullName>
    </submittedName>
</protein>
<dbReference type="PANTHER" id="PTHR30535:SF4">
    <property type="entry name" value="HEMIN-BINDING PERIPLASMIC PROTEIN HMUT"/>
    <property type="match status" value="1"/>
</dbReference>
<evidence type="ECO:0000259" key="1">
    <source>
        <dbReference type="PROSITE" id="PS50983"/>
    </source>
</evidence>
<dbReference type="Gene3D" id="3.40.50.1980">
    <property type="entry name" value="Nitrogenase molybdenum iron protein domain"/>
    <property type="match status" value="2"/>
</dbReference>
<dbReference type="InterPro" id="IPR050902">
    <property type="entry name" value="ABC_Transporter_SBP"/>
</dbReference>
<dbReference type="PANTHER" id="PTHR30535">
    <property type="entry name" value="VITAMIN B12-BINDING PROTEIN"/>
    <property type="match status" value="1"/>
</dbReference>